<feature type="signal peptide" evidence="14">
    <location>
        <begin position="1"/>
        <end position="22"/>
    </location>
</feature>
<keyword evidence="11" id="KW-0624">Polysaccharide degradation</keyword>
<dbReference type="GO" id="GO:0000272">
    <property type="term" value="P:polysaccharide catabolic process"/>
    <property type="evidence" value="ECO:0007669"/>
    <property type="project" value="UniProtKB-KW"/>
</dbReference>
<evidence type="ECO:0000313" key="16">
    <source>
        <dbReference type="Proteomes" id="UP000613401"/>
    </source>
</evidence>
<keyword evidence="9 13" id="KW-0326">Glycosidase</keyword>
<dbReference type="Proteomes" id="UP000613401">
    <property type="component" value="Unassembled WGS sequence"/>
</dbReference>
<keyword evidence="10" id="KW-0961">Cell wall biogenesis/degradation</keyword>
<dbReference type="PANTHER" id="PTHR31736:SF9">
    <property type="entry name" value="ENDO-XYLOGALACTURONAN HYDROLASE A-RELATED"/>
    <property type="match status" value="1"/>
</dbReference>
<dbReference type="SUPFAM" id="SSF51126">
    <property type="entry name" value="Pectin lyase-like"/>
    <property type="match status" value="1"/>
</dbReference>
<dbReference type="PANTHER" id="PTHR31736">
    <property type="match status" value="1"/>
</dbReference>
<dbReference type="GO" id="GO:0005576">
    <property type="term" value="C:extracellular region"/>
    <property type="evidence" value="ECO:0007669"/>
    <property type="project" value="UniProtKB-SubCell"/>
</dbReference>
<dbReference type="GO" id="GO:0004650">
    <property type="term" value="F:polygalacturonase activity"/>
    <property type="evidence" value="ECO:0007669"/>
    <property type="project" value="InterPro"/>
</dbReference>
<dbReference type="Pfam" id="PF00295">
    <property type="entry name" value="Glyco_hydro_28"/>
    <property type="match status" value="1"/>
</dbReference>
<proteinExistence type="inferred from homology"/>
<keyword evidence="7" id="KW-0325">Glycoprotein</keyword>
<evidence type="ECO:0000256" key="8">
    <source>
        <dbReference type="ARBA" id="ARBA00023277"/>
    </source>
</evidence>
<keyword evidence="8" id="KW-0119">Carbohydrate metabolism</keyword>
<comment type="caution">
    <text evidence="15">The sequence shown here is derived from an EMBL/GenBank/DDBJ whole genome shotgun (WGS) entry which is preliminary data.</text>
</comment>
<dbReference type="InterPro" id="IPR011050">
    <property type="entry name" value="Pectin_lyase_fold/virulence"/>
</dbReference>
<evidence type="ECO:0000256" key="7">
    <source>
        <dbReference type="ARBA" id="ARBA00023180"/>
    </source>
</evidence>
<feature type="chain" id="PRO_5034392758" description="Glycosyl hydrolase family 28" evidence="14">
    <location>
        <begin position="23"/>
        <end position="663"/>
    </location>
</feature>
<gene>
    <name evidence="15" type="ORF">GCG54_00012278</name>
</gene>
<dbReference type="RefSeq" id="XP_045261194.1">
    <property type="nucleotide sequence ID" value="XM_045412159.1"/>
</dbReference>
<comment type="subcellular location">
    <subcellularLocation>
        <location evidence="1">Secreted</location>
    </subcellularLocation>
</comment>
<evidence type="ECO:0000256" key="1">
    <source>
        <dbReference type="ARBA" id="ARBA00004613"/>
    </source>
</evidence>
<evidence type="ECO:0000256" key="4">
    <source>
        <dbReference type="ARBA" id="ARBA00022729"/>
    </source>
</evidence>
<evidence type="ECO:0000256" key="10">
    <source>
        <dbReference type="ARBA" id="ARBA00023316"/>
    </source>
</evidence>
<evidence type="ECO:0000256" key="9">
    <source>
        <dbReference type="ARBA" id="ARBA00023295"/>
    </source>
</evidence>
<evidence type="ECO:0000256" key="12">
    <source>
        <dbReference type="ARBA" id="ARBA00037278"/>
    </source>
</evidence>
<evidence type="ECO:0000256" key="11">
    <source>
        <dbReference type="ARBA" id="ARBA00023326"/>
    </source>
</evidence>
<keyword evidence="16" id="KW-1185">Reference proteome</keyword>
<dbReference type="GeneID" id="69019399"/>
<evidence type="ECO:0000256" key="13">
    <source>
        <dbReference type="RuleBase" id="RU361169"/>
    </source>
</evidence>
<reference evidence="15" key="1">
    <citation type="journal article" date="2020" name="Phytopathology">
        <title>Genome sequence and comparative analysis of Colletotrichum gloeosporioides isolated from Liriodendron leaves.</title>
        <authorList>
            <person name="Fu F.F."/>
            <person name="Hao Z."/>
            <person name="Wang P."/>
            <person name="Lu Y."/>
            <person name="Xue L.J."/>
            <person name="Wei G."/>
            <person name="Tian Y."/>
            <person name="Baishi H."/>
            <person name="Xu H."/>
            <person name="Shi J."/>
            <person name="Cheng T."/>
            <person name="Wang G."/>
            <person name="Yi Y."/>
            <person name="Chen J."/>
        </authorList>
    </citation>
    <scope>NUCLEOTIDE SEQUENCE</scope>
    <source>
        <strain evidence="15">Lc1</strain>
    </source>
</reference>
<evidence type="ECO:0000256" key="5">
    <source>
        <dbReference type="ARBA" id="ARBA00022737"/>
    </source>
</evidence>
<evidence type="ECO:0000256" key="3">
    <source>
        <dbReference type="ARBA" id="ARBA00022525"/>
    </source>
</evidence>
<keyword evidence="3" id="KW-0964">Secreted</keyword>
<evidence type="ECO:0008006" key="17">
    <source>
        <dbReference type="Google" id="ProtNLM"/>
    </source>
</evidence>
<accession>A0A8H4CDJ3</accession>
<keyword evidence="5" id="KW-0677">Repeat</keyword>
<sequence length="663" mass="74226">MLPHHFGPAILALAGIISGASSLQTYPIPDEVKQSTSYTINVRKPDGEWQPVSTYLVNLHEINITTGSAMVHPSSLAMFDFDDDVEISVTYNSGDITIPRIRPDSYGIIPNRQGNSLSFNLTKPTDILIQTTNSVFDVLHIITNRILKGLPSKDDPNIIYYGPGYHTLSSTLNITSGQTLYLEAGAVLNAAVSLDNVTSASIRGHGILYRTPVGAISAQWSKNITIDSITVLNPTHYTFNAAEAEDVTIRKLRSFSATQWGDGIDLYSSKNVLIDGVFMRNSDDCIALYNHRNDWYGDSTNITIQNAALWADVAHPINIGTHGNSINPETMSDITIRDIDIMDHREFQMGYQGAIAINPGDSNLIKDVLIENVRVEDFRMGQVITMMVMYNQKYNTSPGRGISNVTIRDLVYSGENANTAIMTGFNETRGVEFVRFENLVINGLRVSDSMKKPGWYMTADFVPMYNFGIMGAPTTSRSSSPTLSVQPFTPSTDVSHCFVAICFGQRKVLIQRPETWHDLQQTVCRLLDIKDSQIFRLYIRWKDTEVELVKDSFEVLSEGHAIWVRFPEKVLIHIVDARGKWLLLSDDNMSHFSFVGDKFVIDSWEPFGGLLYRYGNMRNCKPGTFILTHDDKTIRSFDTVESLGLPCGMIELKRKDTNYNLTM</sequence>
<dbReference type="Gene3D" id="2.160.20.10">
    <property type="entry name" value="Single-stranded right-handed beta-helix, Pectin lyase-like"/>
    <property type="match status" value="1"/>
</dbReference>
<name>A0A8H4CDJ3_COLGL</name>
<reference evidence="15" key="2">
    <citation type="submission" date="2020-03" db="EMBL/GenBank/DDBJ databases">
        <authorList>
            <person name="Fu F.-F."/>
            <person name="Chen J."/>
        </authorList>
    </citation>
    <scope>NUCLEOTIDE SEQUENCE</scope>
    <source>
        <strain evidence="15">Lc1</strain>
    </source>
</reference>
<organism evidence="15 16">
    <name type="scientific">Colletotrichum gloeosporioides</name>
    <name type="common">Anthracnose fungus</name>
    <name type="synonym">Glomerella cingulata</name>
    <dbReference type="NCBI Taxonomy" id="474922"/>
    <lineage>
        <taxon>Eukaryota</taxon>
        <taxon>Fungi</taxon>
        <taxon>Dikarya</taxon>
        <taxon>Ascomycota</taxon>
        <taxon>Pezizomycotina</taxon>
        <taxon>Sordariomycetes</taxon>
        <taxon>Hypocreomycetidae</taxon>
        <taxon>Glomerellales</taxon>
        <taxon>Glomerellaceae</taxon>
        <taxon>Colletotrichum</taxon>
        <taxon>Colletotrichum gloeosporioides species complex</taxon>
    </lineage>
</organism>
<dbReference type="AlphaFoldDB" id="A0A8H4CDJ3"/>
<evidence type="ECO:0000313" key="15">
    <source>
        <dbReference type="EMBL" id="KAF3802035.1"/>
    </source>
</evidence>
<keyword evidence="4 14" id="KW-0732">Signal</keyword>
<protein>
    <recommendedName>
        <fullName evidence="17">Glycosyl hydrolase family 28</fullName>
    </recommendedName>
</protein>
<comment type="similarity">
    <text evidence="2 13">Belongs to the glycosyl hydrolase 28 family.</text>
</comment>
<dbReference type="InterPro" id="IPR012334">
    <property type="entry name" value="Pectin_lyas_fold"/>
</dbReference>
<evidence type="ECO:0000256" key="2">
    <source>
        <dbReference type="ARBA" id="ARBA00008834"/>
    </source>
</evidence>
<comment type="function">
    <text evidence="12">Pectinolytic enzyme involved in the degradation of xylogalacturonan (xga), a galacturonan backbone heavily substituted with xylose, and which is one important component of the hairy regions of pectin. Activity requires a galacturonic acid backbone substituted with xylose.</text>
</comment>
<evidence type="ECO:0000256" key="6">
    <source>
        <dbReference type="ARBA" id="ARBA00022801"/>
    </source>
</evidence>
<dbReference type="EMBL" id="WVTB01000065">
    <property type="protein sequence ID" value="KAF3802035.1"/>
    <property type="molecule type" value="Genomic_DNA"/>
</dbReference>
<evidence type="ECO:0000256" key="14">
    <source>
        <dbReference type="SAM" id="SignalP"/>
    </source>
</evidence>
<dbReference type="GO" id="GO:0071555">
    <property type="term" value="P:cell wall organization"/>
    <property type="evidence" value="ECO:0007669"/>
    <property type="project" value="UniProtKB-KW"/>
</dbReference>
<keyword evidence="6 13" id="KW-0378">Hydrolase</keyword>
<dbReference type="InterPro" id="IPR000743">
    <property type="entry name" value="Glyco_hydro_28"/>
</dbReference>